<organism evidence="4 5">
    <name type="scientific">Plutella xylostella</name>
    <name type="common">Diamondback moth</name>
    <name type="synonym">Plutella maculipennis</name>
    <dbReference type="NCBI Taxonomy" id="51655"/>
    <lineage>
        <taxon>Eukaryota</taxon>
        <taxon>Metazoa</taxon>
        <taxon>Ecdysozoa</taxon>
        <taxon>Arthropoda</taxon>
        <taxon>Hexapoda</taxon>
        <taxon>Insecta</taxon>
        <taxon>Pterygota</taxon>
        <taxon>Neoptera</taxon>
        <taxon>Endopterygota</taxon>
        <taxon>Lepidoptera</taxon>
        <taxon>Glossata</taxon>
        <taxon>Ditrysia</taxon>
        <taxon>Yponomeutoidea</taxon>
        <taxon>Plutellidae</taxon>
        <taxon>Plutella</taxon>
    </lineage>
</organism>
<evidence type="ECO:0000313" key="4">
    <source>
        <dbReference type="EMBL" id="KAG7305466.1"/>
    </source>
</evidence>
<dbReference type="PANTHER" id="PTHR23048:SF0">
    <property type="entry name" value="CALMODULIN LIKE 3"/>
    <property type="match status" value="1"/>
</dbReference>
<evidence type="ECO:0000313" key="5">
    <source>
        <dbReference type="Proteomes" id="UP000823941"/>
    </source>
</evidence>
<dbReference type="Pfam" id="PF13499">
    <property type="entry name" value="EF-hand_7"/>
    <property type="match status" value="1"/>
</dbReference>
<proteinExistence type="predicted"/>
<dbReference type="PANTHER" id="PTHR23048">
    <property type="entry name" value="MYOSIN LIGHT CHAIN 1, 3"/>
    <property type="match status" value="1"/>
</dbReference>
<feature type="domain" description="EF-hand" evidence="3">
    <location>
        <begin position="398"/>
        <end position="433"/>
    </location>
</feature>
<dbReference type="InterPro" id="IPR002048">
    <property type="entry name" value="EF_hand_dom"/>
</dbReference>
<name>A0ABQ7QJV3_PLUXY</name>
<keyword evidence="5" id="KW-1185">Reference proteome</keyword>
<dbReference type="InterPro" id="IPR011992">
    <property type="entry name" value="EF-hand-dom_pair"/>
</dbReference>
<dbReference type="Proteomes" id="UP000823941">
    <property type="component" value="Chromosome 13"/>
</dbReference>
<evidence type="ECO:0000256" key="2">
    <source>
        <dbReference type="SAM" id="MobiDB-lite"/>
    </source>
</evidence>
<feature type="compositionally biased region" description="Basic residues" evidence="2">
    <location>
        <begin position="1"/>
        <end position="10"/>
    </location>
</feature>
<dbReference type="PROSITE" id="PS50222">
    <property type="entry name" value="EF_HAND_2"/>
    <property type="match status" value="2"/>
</dbReference>
<feature type="region of interest" description="Disordered" evidence="2">
    <location>
        <begin position="1"/>
        <end position="112"/>
    </location>
</feature>
<keyword evidence="1" id="KW-0677">Repeat</keyword>
<feature type="compositionally biased region" description="Basic and acidic residues" evidence="2">
    <location>
        <begin position="63"/>
        <end position="109"/>
    </location>
</feature>
<evidence type="ECO:0000259" key="3">
    <source>
        <dbReference type="PROSITE" id="PS50222"/>
    </source>
</evidence>
<evidence type="ECO:0000256" key="1">
    <source>
        <dbReference type="ARBA" id="ARBA00022737"/>
    </source>
</evidence>
<gene>
    <name evidence="4" type="ORF">JYU34_009535</name>
</gene>
<feature type="domain" description="EF-hand" evidence="3">
    <location>
        <begin position="362"/>
        <end position="397"/>
    </location>
</feature>
<protein>
    <recommendedName>
        <fullName evidence="3">EF-hand domain-containing protein</fullName>
    </recommendedName>
</protein>
<dbReference type="InterPro" id="IPR050230">
    <property type="entry name" value="CALM/Myosin/TropC-like"/>
</dbReference>
<dbReference type="SUPFAM" id="SSF47473">
    <property type="entry name" value="EF-hand"/>
    <property type="match status" value="1"/>
</dbReference>
<feature type="compositionally biased region" description="Basic and acidic residues" evidence="2">
    <location>
        <begin position="11"/>
        <end position="39"/>
    </location>
</feature>
<dbReference type="EMBL" id="JAHIBW010000013">
    <property type="protein sequence ID" value="KAG7305466.1"/>
    <property type="molecule type" value="Genomic_DNA"/>
</dbReference>
<comment type="caution">
    <text evidence="4">The sequence shown here is derived from an EMBL/GenBank/DDBJ whole genome shotgun (WGS) entry which is preliminary data.</text>
</comment>
<accession>A0ABQ7QJV3</accession>
<reference evidence="4 5" key="1">
    <citation type="submission" date="2021-06" db="EMBL/GenBank/DDBJ databases">
        <title>A haploid diamondback moth (Plutella xylostella L.) genome assembly resolves 31 chromosomes and identifies a diamide resistance mutation.</title>
        <authorList>
            <person name="Ward C.M."/>
            <person name="Perry K.D."/>
            <person name="Baker G."/>
            <person name="Powis K."/>
            <person name="Heckel D.G."/>
            <person name="Baxter S.W."/>
        </authorList>
    </citation>
    <scope>NUCLEOTIDE SEQUENCE [LARGE SCALE GENOMIC DNA]</scope>
    <source>
        <strain evidence="4 5">LV</strain>
        <tissue evidence="4">Single pupa</tissue>
    </source>
</reference>
<dbReference type="CDD" id="cd00051">
    <property type="entry name" value="EFh"/>
    <property type="match status" value="1"/>
</dbReference>
<sequence length="465" mass="53041">MRRKIKKSLKREKDKSGSRKQKTEINEEDTIHDSNEGESKNTNGAGAGTATQENSHLNNEEFTENKKEDIENSEKLHNVSIHDEGKANEKEGSVENFNKSKDQVRHEKFVTPNIAKENDLGIDKKSDEIKNNESKIKQNTYNFVGSALELSKKDNVEEMLSEKPKSEDAVADETDVTKGMASKVQTEVKEKQAKQDNIEDIECSSLICEQDNLRAIEAGVFDFVIEEDLIEEIDEEPKLQEEKVEEEQEVYVEVPIDPAEPYNFSDSQEALKAPFELRLDQLVELEQLWESFQNCTPAYSDIDGYITEKELVFMLKALLIMTYTPEQLQELINFCVRPPDPEGRITFEQFVKMVTMRQRDFPVEEEVRAALKVMDTEDIGVIDREFMREVLHKQGNKMGPKMVDKLIKEVDIAGDGTINVEDVVGTMVIDLNRDDILLLRQTLFPDEAPTEIIIPDDPTATATDD</sequence>
<dbReference type="Gene3D" id="1.10.238.10">
    <property type="entry name" value="EF-hand"/>
    <property type="match status" value="1"/>
</dbReference>
<feature type="compositionally biased region" description="Polar residues" evidence="2">
    <location>
        <begin position="40"/>
        <end position="57"/>
    </location>
</feature>